<evidence type="ECO:0000256" key="2">
    <source>
        <dbReference type="ARBA" id="ARBA00008282"/>
    </source>
</evidence>
<dbReference type="Pfam" id="PF02424">
    <property type="entry name" value="ApbE"/>
    <property type="match status" value="1"/>
</dbReference>
<dbReference type="EC" id="2.7.1.180" evidence="3 12"/>
<dbReference type="SUPFAM" id="SSF143631">
    <property type="entry name" value="ApbE-like"/>
    <property type="match status" value="1"/>
</dbReference>
<dbReference type="EMBL" id="JACSQG010000001">
    <property type="protein sequence ID" value="MBD7976574.1"/>
    <property type="molecule type" value="Genomic_DNA"/>
</dbReference>
<evidence type="ECO:0000256" key="12">
    <source>
        <dbReference type="PIRNR" id="PIRNR006268"/>
    </source>
</evidence>
<evidence type="ECO:0000313" key="14">
    <source>
        <dbReference type="EMBL" id="MBD7976574.1"/>
    </source>
</evidence>
<dbReference type="GO" id="GO:0016740">
    <property type="term" value="F:transferase activity"/>
    <property type="evidence" value="ECO:0007669"/>
    <property type="project" value="UniProtKB-KW"/>
</dbReference>
<comment type="caution">
    <text evidence="14">The sequence shown here is derived from an EMBL/GenBank/DDBJ whole genome shotgun (WGS) entry which is preliminary data.</text>
</comment>
<evidence type="ECO:0000256" key="1">
    <source>
        <dbReference type="ARBA" id="ARBA00001946"/>
    </source>
</evidence>
<keyword evidence="13" id="KW-0472">Membrane</keyword>
<evidence type="ECO:0000256" key="3">
    <source>
        <dbReference type="ARBA" id="ARBA00011955"/>
    </source>
</evidence>
<evidence type="ECO:0000256" key="11">
    <source>
        <dbReference type="ARBA" id="ARBA00048540"/>
    </source>
</evidence>
<evidence type="ECO:0000256" key="6">
    <source>
        <dbReference type="ARBA" id="ARBA00022679"/>
    </source>
</evidence>
<evidence type="ECO:0000256" key="7">
    <source>
        <dbReference type="ARBA" id="ARBA00022723"/>
    </source>
</evidence>
<comment type="function">
    <text evidence="13">Flavin transferase that catalyzes the transfer of the FMN moiety of FAD and its covalent binding to the hydroxyl group of a threonine residue in a target flavoprotein.</text>
</comment>
<keyword evidence="5 12" id="KW-0285">Flavoprotein</keyword>
<dbReference type="PANTHER" id="PTHR30040:SF2">
    <property type="entry name" value="FAD:PROTEIN FMN TRANSFERASE"/>
    <property type="match status" value="1"/>
</dbReference>
<comment type="similarity">
    <text evidence="2 12 13">Belongs to the ApbE family.</text>
</comment>
<dbReference type="PANTHER" id="PTHR30040">
    <property type="entry name" value="THIAMINE BIOSYNTHESIS LIPOPROTEIN APBE"/>
    <property type="match status" value="1"/>
</dbReference>
<comment type="subcellular location">
    <subcellularLocation>
        <location evidence="13">Cell inner membrane</location>
        <topology evidence="13">Lipid-anchor</topology>
        <orientation evidence="13">Periplasmic side</orientation>
    </subcellularLocation>
</comment>
<evidence type="ECO:0000256" key="4">
    <source>
        <dbReference type="ARBA" id="ARBA00016337"/>
    </source>
</evidence>
<dbReference type="PIRSF" id="PIRSF006268">
    <property type="entry name" value="ApbE"/>
    <property type="match status" value="1"/>
</dbReference>
<gene>
    <name evidence="14" type="ORF">H9642_05165</name>
</gene>
<keyword evidence="8 12" id="KW-0274">FAD</keyword>
<evidence type="ECO:0000256" key="5">
    <source>
        <dbReference type="ARBA" id="ARBA00022630"/>
    </source>
</evidence>
<dbReference type="InterPro" id="IPR024932">
    <property type="entry name" value="ApbE"/>
</dbReference>
<dbReference type="Proteomes" id="UP000611945">
    <property type="component" value="Unassembled WGS sequence"/>
</dbReference>
<keyword evidence="6 12" id="KW-0808">Transferase</keyword>
<dbReference type="InterPro" id="IPR003374">
    <property type="entry name" value="ApbE-like_sf"/>
</dbReference>
<reference evidence="14 15" key="1">
    <citation type="submission" date="2020-08" db="EMBL/GenBank/DDBJ databases">
        <title>A Genomic Blueprint of the Chicken Gut Microbiome.</title>
        <authorList>
            <person name="Gilroy R."/>
            <person name="Ravi A."/>
            <person name="Getino M."/>
            <person name="Pursley I."/>
            <person name="Horton D.L."/>
            <person name="Alikhan N.-F."/>
            <person name="Baker D."/>
            <person name="Gharbi K."/>
            <person name="Hall N."/>
            <person name="Watson M."/>
            <person name="Adriaenssens E.M."/>
            <person name="Foster-Nyarko E."/>
            <person name="Jarju S."/>
            <person name="Secka A."/>
            <person name="Antonio M."/>
            <person name="Oren A."/>
            <person name="Chaudhuri R."/>
            <person name="La Ragione R.M."/>
            <person name="Hildebrand F."/>
            <person name="Pallen M.J."/>
        </authorList>
    </citation>
    <scope>NUCLEOTIDE SEQUENCE [LARGE SCALE GENOMIC DNA]</scope>
    <source>
        <strain evidence="14 15">Sa2CUA2</strain>
    </source>
</reference>
<keyword evidence="13" id="KW-0997">Cell inner membrane</keyword>
<keyword evidence="9 12" id="KW-0460">Magnesium</keyword>
<evidence type="ECO:0000256" key="13">
    <source>
        <dbReference type="RuleBase" id="RU363002"/>
    </source>
</evidence>
<dbReference type="Gene3D" id="3.10.520.10">
    <property type="entry name" value="ApbE-like domains"/>
    <property type="match status" value="1"/>
</dbReference>
<proteinExistence type="inferred from homology"/>
<evidence type="ECO:0000256" key="10">
    <source>
        <dbReference type="ARBA" id="ARBA00031306"/>
    </source>
</evidence>
<dbReference type="PROSITE" id="PS51257">
    <property type="entry name" value="PROKAR_LIPOPROTEIN"/>
    <property type="match status" value="1"/>
</dbReference>
<comment type="cofactor">
    <cofactor evidence="1 13">
        <name>Mg(2+)</name>
        <dbReference type="ChEBI" id="CHEBI:18420"/>
    </cofactor>
</comment>
<evidence type="ECO:0000256" key="9">
    <source>
        <dbReference type="ARBA" id="ARBA00022842"/>
    </source>
</evidence>
<keyword evidence="15" id="KW-1185">Reference proteome</keyword>
<keyword evidence="13" id="KW-0449">Lipoprotein</keyword>
<dbReference type="RefSeq" id="WP_251835316.1">
    <property type="nucleotide sequence ID" value="NZ_JACSQG010000001.1"/>
</dbReference>
<keyword evidence="13" id="KW-1003">Cell membrane</keyword>
<organism evidence="14 15">
    <name type="scientific">Serpens gallinarum</name>
    <dbReference type="NCBI Taxonomy" id="2763075"/>
    <lineage>
        <taxon>Bacteria</taxon>
        <taxon>Pseudomonadati</taxon>
        <taxon>Pseudomonadota</taxon>
        <taxon>Gammaproteobacteria</taxon>
        <taxon>Pseudomonadales</taxon>
        <taxon>Pseudomonadaceae</taxon>
        <taxon>Pseudomonas</taxon>
    </lineage>
</organism>
<protein>
    <recommendedName>
        <fullName evidence="4 12">FAD:protein FMN transferase</fullName>
        <ecNumber evidence="3 12">2.7.1.180</ecNumber>
    </recommendedName>
    <alternativeName>
        <fullName evidence="10 12">Flavin transferase</fullName>
    </alternativeName>
</protein>
<name>A0ABR8TMQ3_9PSED</name>
<evidence type="ECO:0000256" key="8">
    <source>
        <dbReference type="ARBA" id="ARBA00022827"/>
    </source>
</evidence>
<accession>A0ABR8TMQ3</accession>
<comment type="catalytic activity">
    <reaction evidence="11 12 13">
        <text>L-threonyl-[protein] + FAD = FMN-L-threonyl-[protein] + AMP + H(+)</text>
        <dbReference type="Rhea" id="RHEA:36847"/>
        <dbReference type="Rhea" id="RHEA-COMP:11060"/>
        <dbReference type="Rhea" id="RHEA-COMP:11061"/>
        <dbReference type="ChEBI" id="CHEBI:15378"/>
        <dbReference type="ChEBI" id="CHEBI:30013"/>
        <dbReference type="ChEBI" id="CHEBI:57692"/>
        <dbReference type="ChEBI" id="CHEBI:74257"/>
        <dbReference type="ChEBI" id="CHEBI:456215"/>
        <dbReference type="EC" id="2.7.1.180"/>
    </reaction>
</comment>
<evidence type="ECO:0000313" key="15">
    <source>
        <dbReference type="Proteomes" id="UP000611945"/>
    </source>
</evidence>
<keyword evidence="7 12" id="KW-0479">Metal-binding</keyword>
<sequence>MRLSFLRPVMVVTSVAALAGCWFSDETLETFMGPTMGSTYTIKYVRAAGAPDVVKAQAEVEAILAEVDLQMSTYRSDSLIEGFNQAAAGCQPMPEPVLELVRYGEQLARRSEGAFDLTIEPLLNLWGFGPQSRGQRIPSADGLTAVRAEYGYQRLQVRDGQLCKDRDGIQVDFNSIAAGYTVDRIAARLQQLGVSSYLVEVTGELKAEGRKPDGSPWRIAIEAPQSEGRVAQQIIQLDGLGVSTSGDYRNYFEQDGQRYSHTLDPRRAAPINHKLAAVTVLDNSAMQADGLSTVLMVLGPEQGLAFAEAEKIAALFVVRDENGFVSHSTAAFDALFPTQGEQP</sequence>